<proteinExistence type="predicted"/>
<feature type="compositionally biased region" description="Basic and acidic residues" evidence="1">
    <location>
        <begin position="257"/>
        <end position="275"/>
    </location>
</feature>
<organism evidence="2 3">
    <name type="scientific">Senna tora</name>
    <dbReference type="NCBI Taxonomy" id="362788"/>
    <lineage>
        <taxon>Eukaryota</taxon>
        <taxon>Viridiplantae</taxon>
        <taxon>Streptophyta</taxon>
        <taxon>Embryophyta</taxon>
        <taxon>Tracheophyta</taxon>
        <taxon>Spermatophyta</taxon>
        <taxon>Magnoliopsida</taxon>
        <taxon>eudicotyledons</taxon>
        <taxon>Gunneridae</taxon>
        <taxon>Pentapetalae</taxon>
        <taxon>rosids</taxon>
        <taxon>fabids</taxon>
        <taxon>Fabales</taxon>
        <taxon>Fabaceae</taxon>
        <taxon>Caesalpinioideae</taxon>
        <taxon>Cassia clade</taxon>
        <taxon>Senna</taxon>
    </lineage>
</organism>
<feature type="compositionally biased region" description="Low complexity" evidence="1">
    <location>
        <begin position="328"/>
        <end position="345"/>
    </location>
</feature>
<keyword evidence="3" id="KW-1185">Reference proteome</keyword>
<dbReference type="Proteomes" id="UP000634136">
    <property type="component" value="Unassembled WGS sequence"/>
</dbReference>
<comment type="caution">
    <text evidence="2">The sequence shown here is derived from an EMBL/GenBank/DDBJ whole genome shotgun (WGS) entry which is preliminary data.</text>
</comment>
<reference evidence="2" key="1">
    <citation type="submission" date="2020-09" db="EMBL/GenBank/DDBJ databases">
        <title>Genome-Enabled Discovery of Anthraquinone Biosynthesis in Senna tora.</title>
        <authorList>
            <person name="Kang S.-H."/>
            <person name="Pandey R.P."/>
            <person name="Lee C.-M."/>
            <person name="Sim J.-S."/>
            <person name="Jeong J.-T."/>
            <person name="Choi B.-S."/>
            <person name="Jung M."/>
            <person name="Ginzburg D."/>
            <person name="Zhao K."/>
            <person name="Won S.Y."/>
            <person name="Oh T.-J."/>
            <person name="Yu Y."/>
            <person name="Kim N.-H."/>
            <person name="Lee O.R."/>
            <person name="Lee T.-H."/>
            <person name="Bashyal P."/>
            <person name="Kim T.-S."/>
            <person name="Lee W.-H."/>
            <person name="Kawkins C."/>
            <person name="Kim C.-K."/>
            <person name="Kim J.S."/>
            <person name="Ahn B.O."/>
            <person name="Rhee S.Y."/>
            <person name="Sohng J.K."/>
        </authorList>
    </citation>
    <scope>NUCLEOTIDE SEQUENCE</scope>
    <source>
        <tissue evidence="2">Leaf</tissue>
    </source>
</reference>
<feature type="region of interest" description="Disordered" evidence="1">
    <location>
        <begin position="251"/>
        <end position="276"/>
    </location>
</feature>
<protein>
    <submittedName>
        <fullName evidence="2">Uncharacterized protein</fullName>
    </submittedName>
</protein>
<evidence type="ECO:0000313" key="3">
    <source>
        <dbReference type="Proteomes" id="UP000634136"/>
    </source>
</evidence>
<evidence type="ECO:0000313" key="2">
    <source>
        <dbReference type="EMBL" id="KAF7812992.1"/>
    </source>
</evidence>
<dbReference type="EMBL" id="JAAIUW010000010">
    <property type="protein sequence ID" value="KAF7812992.1"/>
    <property type="molecule type" value="Genomic_DNA"/>
</dbReference>
<feature type="region of interest" description="Disordered" evidence="1">
    <location>
        <begin position="317"/>
        <end position="345"/>
    </location>
</feature>
<dbReference type="AlphaFoldDB" id="A0A834W8H1"/>
<sequence>MIRHGPVILHHKITHHHHRRMRRPLEPPFEHLLIAPIPQLPDPNRPDLALLIFRSLPHFIVQSPSAHEADPPPGLCKYDNRERYLPTYYTWPCKLPFPRRTPADPILAKRRRGRKVRQHPPNLFLKRKLRKLCNIPMTTWKAHILDTATTFSINILTKGTLNKSSEPPTPVILPKPSGTTIPNTPRLTLLNGKPDPSHIMPQIRVMATRADFPTPITRPPILAPKNLAAKINQNRYPKIAPKIINDCEVGQSTNMPHDLRANNSDKTRRDTHHSLEPCSLSWKTELNEALPPQLNHHSEVDPPKRLGKRNEFTEELLNSPLGKKVQASSPLGSSSKLKSSPSSPSLDLHHICVFRSTTAMTTAPAAMAVVGRWSRMRGEKV</sequence>
<name>A0A834W8H1_9FABA</name>
<feature type="compositionally biased region" description="Polar residues" evidence="1">
    <location>
        <begin position="177"/>
        <end position="186"/>
    </location>
</feature>
<evidence type="ECO:0000256" key="1">
    <source>
        <dbReference type="SAM" id="MobiDB-lite"/>
    </source>
</evidence>
<accession>A0A834W8H1</accession>
<feature type="region of interest" description="Disordered" evidence="1">
    <location>
        <begin position="163"/>
        <end position="196"/>
    </location>
</feature>
<gene>
    <name evidence="2" type="ORF">G2W53_033968</name>
</gene>